<evidence type="ECO:0008006" key="5">
    <source>
        <dbReference type="Google" id="ProtNLM"/>
    </source>
</evidence>
<evidence type="ECO:0000313" key="4">
    <source>
        <dbReference type="Proteomes" id="UP000238430"/>
    </source>
</evidence>
<keyword evidence="2" id="KW-0472">Membrane</keyword>
<gene>
    <name evidence="3" type="ORF">C7H61_12480</name>
</gene>
<evidence type="ECO:0000256" key="2">
    <source>
        <dbReference type="SAM" id="Phobius"/>
    </source>
</evidence>
<dbReference type="RefSeq" id="WP_106680234.1">
    <property type="nucleotide sequence ID" value="NZ_JACHWV010000002.1"/>
</dbReference>
<protein>
    <recommendedName>
        <fullName evidence="5">Chromosome partitioning protein ParA</fullName>
    </recommendedName>
</protein>
<keyword evidence="4" id="KW-1185">Reference proteome</keyword>
<evidence type="ECO:0000313" key="3">
    <source>
        <dbReference type="EMBL" id="PSG86919.1"/>
    </source>
</evidence>
<feature type="coiled-coil region" evidence="1">
    <location>
        <begin position="105"/>
        <end position="167"/>
    </location>
</feature>
<dbReference type="AlphaFoldDB" id="A0A2T1N5Q9"/>
<feature type="transmembrane region" description="Helical" evidence="2">
    <location>
        <begin position="12"/>
        <end position="29"/>
    </location>
</feature>
<reference evidence="3 4" key="1">
    <citation type="submission" date="2018-03" db="EMBL/GenBank/DDBJ databases">
        <title>Mesoflavibacter sp. HG37 and Mesoflavibacter sp. HG96 sp.nov., two marine bacteria isolated from seawater of Western Pacific Ocean.</title>
        <authorList>
            <person name="Cheng H."/>
            <person name="Wu Y.-H."/>
            <person name="Guo L.-L."/>
            <person name="Xu X.-W."/>
        </authorList>
    </citation>
    <scope>NUCLEOTIDE SEQUENCE [LARGE SCALE GENOMIC DNA]</scope>
    <source>
        <strain evidence="3 4">KCTC 42117</strain>
    </source>
</reference>
<dbReference type="OrthoDB" id="1115172at2"/>
<accession>A0A2T1N5Q9</accession>
<keyword evidence="2" id="KW-1133">Transmembrane helix</keyword>
<keyword evidence="2" id="KW-0812">Transmembrane</keyword>
<name>A0A2T1N5Q9_9FLAO</name>
<evidence type="ECO:0000256" key="1">
    <source>
        <dbReference type="SAM" id="Coils"/>
    </source>
</evidence>
<dbReference type="EMBL" id="PXOT01000027">
    <property type="protein sequence ID" value="PSG86919.1"/>
    <property type="molecule type" value="Genomic_DNA"/>
</dbReference>
<comment type="caution">
    <text evidence="3">The sequence shown here is derived from an EMBL/GenBank/DDBJ whole genome shotgun (WGS) entry which is preliminary data.</text>
</comment>
<dbReference type="Proteomes" id="UP000238430">
    <property type="component" value="Unassembled WGS sequence"/>
</dbReference>
<proteinExistence type="predicted"/>
<keyword evidence="1" id="KW-0175">Coiled coil</keyword>
<organism evidence="3 4">
    <name type="scientific">Mesoflavibacter zeaxanthinifaciens subsp. sabulilitoris</name>
    <dbReference type="NCBI Taxonomy" id="1520893"/>
    <lineage>
        <taxon>Bacteria</taxon>
        <taxon>Pseudomonadati</taxon>
        <taxon>Bacteroidota</taxon>
        <taxon>Flavobacteriia</taxon>
        <taxon>Flavobacteriales</taxon>
        <taxon>Flavobacteriaceae</taxon>
        <taxon>Mesoflavibacter</taxon>
    </lineage>
</organism>
<sequence>MIVFPQTYNYKLIIGSLIIALSVLGVFTFQNQNKLEEYNAYLAQEKSLIQNELSEMISRFDTLDIENEELSLQLEASKLKLEHALDSIKTLEVTANLLTHYKSKVQLLKEEKARILNLVNSLETKNKTLQTEVTQSKQQLSSIKVKANTLKETNVKLKKRNETLNKHIVKASQMQITMLDAKAVKRVSKNKVVTTDKAKRTNKLLVEFVIPKNDLITKGKKDIYIQIVNPNNNVVSNKDEAKFGKQSLIYSKKLDVNFNNKDLAVSTFIDADKDEPFKQGLYFVNVFNQDNRLASTSILLD</sequence>